<gene>
    <name evidence="3" type="ORF">GCM10010339_51960</name>
</gene>
<dbReference type="PROSITE" id="PS51186">
    <property type="entry name" value="GNAT"/>
    <property type="match status" value="1"/>
</dbReference>
<dbReference type="PANTHER" id="PTHR13947">
    <property type="entry name" value="GNAT FAMILY N-ACETYLTRANSFERASE"/>
    <property type="match status" value="1"/>
</dbReference>
<protein>
    <submittedName>
        <fullName evidence="3">GNAT family N-acetyltransferase</fullName>
    </submittedName>
</protein>
<keyword evidence="4" id="KW-1185">Reference proteome</keyword>
<dbReference type="CDD" id="cd04301">
    <property type="entry name" value="NAT_SF"/>
    <property type="match status" value="1"/>
</dbReference>
<keyword evidence="1" id="KW-0808">Transferase</keyword>
<name>A0A918YKQ2_9ACTN</name>
<dbReference type="RefSeq" id="WP_189956044.1">
    <property type="nucleotide sequence ID" value="NZ_BMVG01000013.1"/>
</dbReference>
<reference evidence="3" key="1">
    <citation type="journal article" date="2014" name="Int. J. Syst. Evol. Microbiol.">
        <title>Complete genome sequence of Corynebacterium casei LMG S-19264T (=DSM 44701T), isolated from a smear-ripened cheese.</title>
        <authorList>
            <consortium name="US DOE Joint Genome Institute (JGI-PGF)"/>
            <person name="Walter F."/>
            <person name="Albersmeier A."/>
            <person name="Kalinowski J."/>
            <person name="Ruckert C."/>
        </authorList>
    </citation>
    <scope>NUCLEOTIDE SEQUENCE</scope>
    <source>
        <strain evidence="3">JCM 4714</strain>
    </source>
</reference>
<dbReference type="EMBL" id="BMVG01000013">
    <property type="protein sequence ID" value="GHE07324.1"/>
    <property type="molecule type" value="Genomic_DNA"/>
</dbReference>
<dbReference type="Proteomes" id="UP000655443">
    <property type="component" value="Unassembled WGS sequence"/>
</dbReference>
<dbReference type="GO" id="GO:0008080">
    <property type="term" value="F:N-acetyltransferase activity"/>
    <property type="evidence" value="ECO:0007669"/>
    <property type="project" value="InterPro"/>
</dbReference>
<organism evidence="3 4">
    <name type="scientific">Streptomyces alanosinicus</name>
    <dbReference type="NCBI Taxonomy" id="68171"/>
    <lineage>
        <taxon>Bacteria</taxon>
        <taxon>Bacillati</taxon>
        <taxon>Actinomycetota</taxon>
        <taxon>Actinomycetes</taxon>
        <taxon>Kitasatosporales</taxon>
        <taxon>Streptomycetaceae</taxon>
        <taxon>Streptomyces</taxon>
    </lineage>
</organism>
<proteinExistence type="predicted"/>
<comment type="caution">
    <text evidence="3">The sequence shown here is derived from an EMBL/GenBank/DDBJ whole genome shotgun (WGS) entry which is preliminary data.</text>
</comment>
<dbReference type="Pfam" id="PF00583">
    <property type="entry name" value="Acetyltransf_1"/>
    <property type="match status" value="1"/>
</dbReference>
<evidence type="ECO:0000313" key="4">
    <source>
        <dbReference type="Proteomes" id="UP000655443"/>
    </source>
</evidence>
<dbReference type="InterPro" id="IPR016181">
    <property type="entry name" value="Acyl_CoA_acyltransferase"/>
</dbReference>
<dbReference type="SUPFAM" id="SSF55729">
    <property type="entry name" value="Acyl-CoA N-acyltransferases (Nat)"/>
    <property type="match status" value="1"/>
</dbReference>
<accession>A0A918YKQ2</accession>
<evidence type="ECO:0000313" key="3">
    <source>
        <dbReference type="EMBL" id="GHE07324.1"/>
    </source>
</evidence>
<dbReference type="InterPro" id="IPR000182">
    <property type="entry name" value="GNAT_dom"/>
</dbReference>
<evidence type="ECO:0000256" key="1">
    <source>
        <dbReference type="ARBA" id="ARBA00022679"/>
    </source>
</evidence>
<dbReference type="InterPro" id="IPR050769">
    <property type="entry name" value="NAT_camello-type"/>
</dbReference>
<dbReference type="Gene3D" id="3.40.630.30">
    <property type="match status" value="1"/>
</dbReference>
<dbReference type="PANTHER" id="PTHR13947:SF37">
    <property type="entry name" value="LD18367P"/>
    <property type="match status" value="1"/>
</dbReference>
<reference evidence="3" key="2">
    <citation type="submission" date="2020-09" db="EMBL/GenBank/DDBJ databases">
        <authorList>
            <person name="Sun Q."/>
            <person name="Ohkuma M."/>
        </authorList>
    </citation>
    <scope>NUCLEOTIDE SEQUENCE</scope>
    <source>
        <strain evidence="3">JCM 4714</strain>
    </source>
</reference>
<sequence length="170" mass="18773">MKSVIIRPFEDTDLAGASAALTEVHGTDGYPVEGVDHPEAWLRPVDVAAAWVGERDVAVVGHVAVMRSRGEDAVTLWMRQSGDGEDRIGVLARLFVVREARRQAVGERLVRAAMRYGREHGLRLVLDVMTKDSAAIRLYERLGWREIGRAPHRYGAGRSIEAVCYVAPEA</sequence>
<dbReference type="AlphaFoldDB" id="A0A918YKQ2"/>
<evidence type="ECO:0000259" key="2">
    <source>
        <dbReference type="PROSITE" id="PS51186"/>
    </source>
</evidence>
<feature type="domain" description="N-acetyltransferase" evidence="2">
    <location>
        <begin position="4"/>
        <end position="167"/>
    </location>
</feature>